<feature type="transmembrane region" description="Helical" evidence="1">
    <location>
        <begin position="117"/>
        <end position="140"/>
    </location>
</feature>
<reference evidence="2" key="1">
    <citation type="submission" date="2021-01" db="EMBL/GenBank/DDBJ databases">
        <authorList>
            <person name="Corre E."/>
            <person name="Pelletier E."/>
            <person name="Niang G."/>
            <person name="Scheremetjew M."/>
            <person name="Finn R."/>
            <person name="Kale V."/>
            <person name="Holt S."/>
            <person name="Cochrane G."/>
            <person name="Meng A."/>
            <person name="Brown T."/>
            <person name="Cohen L."/>
        </authorList>
    </citation>
    <scope>NUCLEOTIDE SEQUENCE</scope>
    <source>
        <strain evidence="2">CCMP1381</strain>
    </source>
</reference>
<protein>
    <recommendedName>
        <fullName evidence="3">Complex I-B14.7</fullName>
    </recommendedName>
</protein>
<organism evidence="2">
    <name type="scientific">Octactis speculum</name>
    <dbReference type="NCBI Taxonomy" id="3111310"/>
    <lineage>
        <taxon>Eukaryota</taxon>
        <taxon>Sar</taxon>
        <taxon>Stramenopiles</taxon>
        <taxon>Ochrophyta</taxon>
        <taxon>Dictyochophyceae</taxon>
        <taxon>Dictyochales</taxon>
        <taxon>Dictyochaceae</taxon>
        <taxon>Octactis</taxon>
    </lineage>
</organism>
<sequence length="157" mass="16110">MAETESCAERVFQSAGAGAAVGAFTGATIGAFRIPIGRGLDMAPAQLSSYATAQARMPRLAYLVGSNSLLMSGVGVSYAFGKCIAENIYGRKSPLNGGFGGLMAGVALGLHTKNLTVMMGAGAGLAFASIVAEINGPRLLNDADDFKRKTTTLSKRE</sequence>
<evidence type="ECO:0000256" key="1">
    <source>
        <dbReference type="SAM" id="Phobius"/>
    </source>
</evidence>
<keyword evidence="1" id="KW-1133">Transmembrane helix</keyword>
<dbReference type="EMBL" id="HBGS01047063">
    <property type="protein sequence ID" value="CAD9460721.1"/>
    <property type="molecule type" value="Transcribed_RNA"/>
</dbReference>
<keyword evidence="1" id="KW-0812">Transmembrane</keyword>
<evidence type="ECO:0000313" key="2">
    <source>
        <dbReference type="EMBL" id="CAD9460721.1"/>
    </source>
</evidence>
<feature type="transmembrane region" description="Helical" evidence="1">
    <location>
        <begin position="60"/>
        <end position="81"/>
    </location>
</feature>
<evidence type="ECO:0008006" key="3">
    <source>
        <dbReference type="Google" id="ProtNLM"/>
    </source>
</evidence>
<proteinExistence type="predicted"/>
<gene>
    <name evidence="2" type="ORF">DSPE1174_LOCUS24416</name>
</gene>
<name>A0A7S2DQV7_9STRA</name>
<dbReference type="AlphaFoldDB" id="A0A7S2DQV7"/>
<accession>A0A7S2DQV7</accession>
<keyword evidence="1" id="KW-0472">Membrane</keyword>